<dbReference type="OrthoDB" id="7644586at2"/>
<dbReference type="RefSeq" id="WP_128147058.1">
    <property type="nucleotide sequence ID" value="NZ_SAVB01000001.1"/>
</dbReference>
<evidence type="ECO:0000256" key="1">
    <source>
        <dbReference type="SAM" id="SignalP"/>
    </source>
</evidence>
<comment type="caution">
    <text evidence="2">The sequence shown here is derived from an EMBL/GenBank/DDBJ whole genome shotgun (WGS) entry which is preliminary data.</text>
</comment>
<dbReference type="EMBL" id="SAVB01000001">
    <property type="protein sequence ID" value="RWR52967.1"/>
    <property type="molecule type" value="Genomic_DNA"/>
</dbReference>
<name>A0A443LUT7_9RHOB</name>
<gene>
    <name evidence="2" type="ORF">EOW65_00425</name>
</gene>
<sequence>MTIGRGMERMMCIAALAALAGCVAPAPKTSEPGPLGLAGYTALKGQGGELIVKRAGTPFTNSDGAEAKRAANSFCGANGAVTGTEDNFRDGAWIFPGGCA</sequence>
<proteinExistence type="predicted"/>
<keyword evidence="3" id="KW-1185">Reference proteome</keyword>
<feature type="chain" id="PRO_5019027038" evidence="1">
    <location>
        <begin position="21"/>
        <end position="100"/>
    </location>
</feature>
<accession>A0A443LUT7</accession>
<keyword evidence="1" id="KW-0732">Signal</keyword>
<evidence type="ECO:0000313" key="2">
    <source>
        <dbReference type="EMBL" id="RWR52967.1"/>
    </source>
</evidence>
<dbReference type="Proteomes" id="UP000286594">
    <property type="component" value="Unassembled WGS sequence"/>
</dbReference>
<evidence type="ECO:0000313" key="3">
    <source>
        <dbReference type="Proteomes" id="UP000286594"/>
    </source>
</evidence>
<dbReference type="AlphaFoldDB" id="A0A443LUT7"/>
<dbReference type="PROSITE" id="PS51257">
    <property type="entry name" value="PROKAR_LIPOPROTEIN"/>
    <property type="match status" value="1"/>
</dbReference>
<reference evidence="2 3" key="1">
    <citation type="submission" date="2019-01" db="EMBL/GenBank/DDBJ databases">
        <title>Sinorhodobacter populi sp. nov. isolated from the symptomatic bark tissue of Populus euramericana canker.</title>
        <authorList>
            <person name="Xu G."/>
        </authorList>
    </citation>
    <scope>NUCLEOTIDE SEQUENCE [LARGE SCALE GENOMIC DNA]</scope>
    <source>
        <strain evidence="2 3">CCTCC AB2012026</strain>
    </source>
</reference>
<feature type="signal peptide" evidence="1">
    <location>
        <begin position="1"/>
        <end position="20"/>
    </location>
</feature>
<organism evidence="2 3">
    <name type="scientific">Paenirhodobacter ferrireducens</name>
    <dbReference type="NCBI Taxonomy" id="1215032"/>
    <lineage>
        <taxon>Bacteria</taxon>
        <taxon>Pseudomonadati</taxon>
        <taxon>Pseudomonadota</taxon>
        <taxon>Alphaproteobacteria</taxon>
        <taxon>Rhodobacterales</taxon>
        <taxon>Rhodobacter group</taxon>
        <taxon>Paenirhodobacter</taxon>
    </lineage>
</organism>
<protein>
    <submittedName>
        <fullName evidence="2">Uncharacterized protein</fullName>
    </submittedName>
</protein>